<feature type="region of interest" description="Disordered" evidence="1">
    <location>
        <begin position="217"/>
        <end position="236"/>
    </location>
</feature>
<evidence type="ECO:0000313" key="2">
    <source>
        <dbReference type="EMBL" id="DAD79013.1"/>
    </source>
</evidence>
<evidence type="ECO:0000256" key="1">
    <source>
        <dbReference type="SAM" id="MobiDB-lite"/>
    </source>
</evidence>
<organism evidence="2">
    <name type="scientific">Siphoviridae sp. ctv4j104</name>
    <dbReference type="NCBI Taxonomy" id="2826510"/>
    <lineage>
        <taxon>Viruses</taxon>
        <taxon>Duplodnaviria</taxon>
        <taxon>Heunggongvirae</taxon>
        <taxon>Uroviricota</taxon>
        <taxon>Caudoviricetes</taxon>
    </lineage>
</organism>
<reference evidence="2" key="1">
    <citation type="journal article" date="2021" name="Proc. Natl. Acad. Sci. U.S.A.">
        <title>A Catalog of Tens of Thousands of Viruses from Human Metagenomes Reveals Hidden Associations with Chronic Diseases.</title>
        <authorList>
            <person name="Tisza M.J."/>
            <person name="Buck C.B."/>
        </authorList>
    </citation>
    <scope>NUCLEOTIDE SEQUENCE</scope>
    <source>
        <strain evidence="2">Ctv4j104</strain>
    </source>
</reference>
<protein>
    <submittedName>
        <fullName evidence="2">Uncharacterized protein</fullName>
    </submittedName>
</protein>
<sequence length="236" mass="25991">MVYNNSKMCIIIRYIVITHGGIIMTDIVKNSEYKSTVNAIPTIKNNTAASAIPNNAAISPIPTNRQISRREVAEMTDNAKIRKQCEAKNLFADPKYARQAWKSVGTAILASPAVAPVADIDTLQGAIEDYSYKSLVADMDKLKAAYARPGEIREPTEIEMIMRCQILRARFDTGAAVFVRDTLGAKPVDESKVEATVSNPYETMTDDELEALAAYRERRDREAVQTDAVDAPSTEG</sequence>
<accession>A0A8S5M9P5</accession>
<proteinExistence type="predicted"/>
<dbReference type="EMBL" id="BK014855">
    <property type="protein sequence ID" value="DAD79013.1"/>
    <property type="molecule type" value="Genomic_DNA"/>
</dbReference>
<name>A0A8S5M9P5_9CAUD</name>